<sequence length="45" mass="5054">MPPVHRRLHINLDTTAKNGEKALNGPVCCTAIMNFHIRLFQQPVA</sequence>
<accession>A0A0B6WU06</accession>
<dbReference type="STRING" id="454194.PYK22_00703"/>
<evidence type="ECO:0000313" key="2">
    <source>
        <dbReference type="Proteomes" id="UP000031518"/>
    </source>
</evidence>
<organism evidence="1 2">
    <name type="scientific">Pyrinomonas methylaliphatogenes</name>
    <dbReference type="NCBI Taxonomy" id="454194"/>
    <lineage>
        <taxon>Bacteria</taxon>
        <taxon>Pseudomonadati</taxon>
        <taxon>Acidobacteriota</taxon>
        <taxon>Blastocatellia</taxon>
        <taxon>Blastocatellales</taxon>
        <taxon>Pyrinomonadaceae</taxon>
        <taxon>Pyrinomonas</taxon>
    </lineage>
</organism>
<keyword evidence="2" id="KW-1185">Reference proteome</keyword>
<dbReference type="Proteomes" id="UP000031518">
    <property type="component" value="Unassembled WGS sequence"/>
</dbReference>
<name>A0A0B6WU06_9BACT</name>
<gene>
    <name evidence="1" type="ORF">PYK22_00703</name>
</gene>
<proteinExistence type="predicted"/>
<reference evidence="1 2" key="2">
    <citation type="submission" date="2015-01" db="EMBL/GenBank/DDBJ databases">
        <title>Complete genome sequence of Pyrinomonas methylaliphatogenes type strain K22T.</title>
        <authorList>
            <person name="Lee K.C.Y."/>
            <person name="Power J.F."/>
            <person name="Dunfield P.F."/>
            <person name="Morgan X.C."/>
            <person name="Huttenhower C."/>
            <person name="Stott M.B."/>
        </authorList>
    </citation>
    <scope>NUCLEOTIDE SEQUENCE [LARGE SCALE GENOMIC DNA]</scope>
    <source>
        <strain evidence="1 2">K22</strain>
    </source>
</reference>
<protein>
    <submittedName>
        <fullName evidence="1">Uncharacterized protein</fullName>
    </submittedName>
</protein>
<dbReference type="AlphaFoldDB" id="A0A0B6WU06"/>
<dbReference type="EMBL" id="CBXV010000002">
    <property type="protein sequence ID" value="CDM64708.1"/>
    <property type="molecule type" value="Genomic_DNA"/>
</dbReference>
<evidence type="ECO:0000313" key="1">
    <source>
        <dbReference type="EMBL" id="CDM64708.1"/>
    </source>
</evidence>
<reference evidence="1 2" key="1">
    <citation type="submission" date="2013-12" db="EMBL/GenBank/DDBJ databases">
        <authorList>
            <person name="Stott M."/>
        </authorList>
    </citation>
    <scope>NUCLEOTIDE SEQUENCE [LARGE SCALE GENOMIC DNA]</scope>
    <source>
        <strain evidence="1 2">K22</strain>
    </source>
</reference>